<keyword evidence="5" id="KW-0472">Membrane</keyword>
<name>A0A2N5ZDD3_MUIH1</name>
<dbReference type="InterPro" id="IPR051310">
    <property type="entry name" value="MCP_chemotaxis"/>
</dbReference>
<dbReference type="GO" id="GO:0006935">
    <property type="term" value="P:chemotaxis"/>
    <property type="evidence" value="ECO:0007669"/>
    <property type="project" value="UniProtKB-KW"/>
</dbReference>
<dbReference type="PANTHER" id="PTHR43531:SF11">
    <property type="entry name" value="METHYL-ACCEPTING CHEMOTAXIS PROTEIN 3"/>
    <property type="match status" value="1"/>
</dbReference>
<dbReference type="PRINTS" id="PR00260">
    <property type="entry name" value="CHEMTRNSDUCR"/>
</dbReference>
<keyword evidence="5" id="KW-0812">Transmembrane</keyword>
<evidence type="ECO:0000256" key="5">
    <source>
        <dbReference type="SAM" id="Phobius"/>
    </source>
</evidence>
<evidence type="ECO:0000313" key="8">
    <source>
        <dbReference type="Proteomes" id="UP000234857"/>
    </source>
</evidence>
<keyword evidence="3" id="KW-0807">Transducer</keyword>
<feature type="transmembrane region" description="Helical" evidence="5">
    <location>
        <begin position="281"/>
        <end position="302"/>
    </location>
</feature>
<dbReference type="GO" id="GO:0004888">
    <property type="term" value="F:transmembrane signaling receptor activity"/>
    <property type="evidence" value="ECO:0007669"/>
    <property type="project" value="InterPro"/>
</dbReference>
<keyword evidence="5" id="KW-1133">Transmembrane helix</keyword>
<evidence type="ECO:0000256" key="3">
    <source>
        <dbReference type="PROSITE-ProRule" id="PRU00284"/>
    </source>
</evidence>
<feature type="domain" description="Methyl-accepting transducer" evidence="6">
    <location>
        <begin position="320"/>
        <end position="549"/>
    </location>
</feature>
<dbReference type="EMBL" id="PKTG01000107">
    <property type="protein sequence ID" value="PLX16680.1"/>
    <property type="molecule type" value="Genomic_DNA"/>
</dbReference>
<dbReference type="Proteomes" id="UP000234857">
    <property type="component" value="Unassembled WGS sequence"/>
</dbReference>
<comment type="similarity">
    <text evidence="2">Belongs to the methyl-accepting chemotaxis (MCP) protein family.</text>
</comment>
<dbReference type="InterPro" id="IPR004089">
    <property type="entry name" value="MCPsignal_dom"/>
</dbReference>
<evidence type="ECO:0000259" key="6">
    <source>
        <dbReference type="PROSITE" id="PS50111"/>
    </source>
</evidence>
<protein>
    <recommendedName>
        <fullName evidence="6">Methyl-accepting transducer domain-containing protein</fullName>
    </recommendedName>
</protein>
<evidence type="ECO:0000313" key="7">
    <source>
        <dbReference type="EMBL" id="PLX16680.1"/>
    </source>
</evidence>
<dbReference type="PANTHER" id="PTHR43531">
    <property type="entry name" value="PROTEIN ICFG"/>
    <property type="match status" value="1"/>
</dbReference>
<evidence type="ECO:0000256" key="2">
    <source>
        <dbReference type="ARBA" id="ARBA00029447"/>
    </source>
</evidence>
<evidence type="ECO:0000256" key="4">
    <source>
        <dbReference type="SAM" id="MobiDB-lite"/>
    </source>
</evidence>
<proteinExistence type="inferred from homology"/>
<dbReference type="AlphaFoldDB" id="A0A2N5ZDD3"/>
<dbReference type="Pfam" id="PF00015">
    <property type="entry name" value="MCPsignal"/>
    <property type="match status" value="1"/>
</dbReference>
<reference evidence="7 8" key="1">
    <citation type="submission" date="2017-11" db="EMBL/GenBank/DDBJ databases">
        <title>Genome-resolved metagenomics identifies genetic mobility, metabolic interactions, and unexpected diversity in perchlorate-reducing communities.</title>
        <authorList>
            <person name="Barnum T.P."/>
            <person name="Figueroa I.A."/>
            <person name="Carlstrom C.I."/>
            <person name="Lucas L.N."/>
            <person name="Engelbrektson A.L."/>
            <person name="Coates J.D."/>
        </authorList>
    </citation>
    <scope>NUCLEOTIDE SEQUENCE [LARGE SCALE GENOMIC DNA]</scope>
    <source>
        <strain evidence="7">BM706</strain>
    </source>
</reference>
<comment type="caution">
    <text evidence="7">The sequence shown here is derived from an EMBL/GenBank/DDBJ whole genome shotgun (WGS) entry which is preliminary data.</text>
</comment>
<dbReference type="PROSITE" id="PS50111">
    <property type="entry name" value="CHEMOTAXIS_TRANSDUC_2"/>
    <property type="match status" value="1"/>
</dbReference>
<accession>A0A2N5ZDD3</accession>
<sequence>MKSAESISSVISNEYVPSMDHMSKITINYLTTLFNAMGYIQSRSDTYLANTREEFKKIYPVFESYHKVLDNAEHLDMEEKAVELEENIKHYEELFEDTVKINEEIETYQQSMNEEAANYMNACNVFLNGHNRKIRVDFRENNSYEALNKRLEKITIVNDIIDLGNSIRIYCWQGMESRDTKFLDQAISYFDEVDKKIVELRKLTTSAEDIKLIDDTVHAGNNYKKAIQEVLKGWNDLAELGTERTKIYTELMTELKKYANEEAKETVEEAHNAESTLSRSFTTILVGVIIALISGILIAVFLTKAITGPINKIIADLSNGSDQVASASGQVSSSSQEMAQLANEQASSLEESSASLEELAAMTKQNSENARQANVLATEAKDNSNQGMETMKKMREAINGIKDSSDETAKIIKTIDEIAFQTNLLALNAAVEAARAGEAGKGFAVVAEEVRNLAQRSAEAAKNTATLIEESKTNSENGVKVVEEVAQALEGINGISLKVGELINEVSSASEEQTRGIDQINVAVSELGKVTQANSANSEEAAAASEELSAQAQQMKNIVNVLNSIIKGGNNTGLIMSQAQTVKTVNNKTNKRELGNKIKKSNIKANDPEKVIPLGDDDDMDF</sequence>
<gene>
    <name evidence="7" type="ORF">C0601_09385</name>
</gene>
<dbReference type="SUPFAM" id="SSF58104">
    <property type="entry name" value="Methyl-accepting chemotaxis protein (MCP) signaling domain"/>
    <property type="match status" value="1"/>
</dbReference>
<dbReference type="GO" id="GO:0007165">
    <property type="term" value="P:signal transduction"/>
    <property type="evidence" value="ECO:0007669"/>
    <property type="project" value="UniProtKB-KW"/>
</dbReference>
<feature type="region of interest" description="Disordered" evidence="4">
    <location>
        <begin position="325"/>
        <end position="347"/>
    </location>
</feature>
<dbReference type="SMART" id="SM00283">
    <property type="entry name" value="MA"/>
    <property type="match status" value="1"/>
</dbReference>
<keyword evidence="1" id="KW-0145">Chemotaxis</keyword>
<dbReference type="CDD" id="cd11386">
    <property type="entry name" value="MCP_signal"/>
    <property type="match status" value="1"/>
</dbReference>
<evidence type="ECO:0000256" key="1">
    <source>
        <dbReference type="ARBA" id="ARBA00022500"/>
    </source>
</evidence>
<organism evidence="7 8">
    <name type="scientific">Muiribacterium halophilum</name>
    <dbReference type="NCBI Taxonomy" id="2053465"/>
    <lineage>
        <taxon>Bacteria</taxon>
        <taxon>Candidatus Muiribacteriota</taxon>
        <taxon>Candidatus Muiribacteriia</taxon>
        <taxon>Candidatus Muiribacteriales</taxon>
        <taxon>Candidatus Muiribacteriaceae</taxon>
        <taxon>Candidatus Muiribacterium</taxon>
    </lineage>
</organism>
<dbReference type="GO" id="GO:0005886">
    <property type="term" value="C:plasma membrane"/>
    <property type="evidence" value="ECO:0007669"/>
    <property type="project" value="TreeGrafter"/>
</dbReference>
<dbReference type="Gene3D" id="1.10.287.950">
    <property type="entry name" value="Methyl-accepting chemotaxis protein"/>
    <property type="match status" value="1"/>
</dbReference>
<dbReference type="InterPro" id="IPR004090">
    <property type="entry name" value="Chemotax_Me-accpt_rcpt"/>
</dbReference>